<evidence type="ECO:0000256" key="8">
    <source>
        <dbReference type="HAMAP-Rule" id="MF_00380"/>
    </source>
</evidence>
<reference evidence="12" key="1">
    <citation type="journal article" date="2019" name="Int. J. Syst. Evol. Microbiol.">
        <title>The Global Catalogue of Microorganisms (GCM) 10K type strain sequencing project: providing services to taxonomists for standard genome sequencing and annotation.</title>
        <authorList>
            <consortium name="The Broad Institute Genomics Platform"/>
            <consortium name="The Broad Institute Genome Sequencing Center for Infectious Disease"/>
            <person name="Wu L."/>
            <person name="Ma J."/>
        </authorList>
    </citation>
    <scope>NUCLEOTIDE SEQUENCE [LARGE SCALE GENOMIC DNA]</scope>
    <source>
        <strain evidence="12">KACC 11588</strain>
    </source>
</reference>
<dbReference type="InterPro" id="IPR000119">
    <property type="entry name" value="Hist_DNA-bd"/>
</dbReference>
<evidence type="ECO:0000256" key="9">
    <source>
        <dbReference type="RuleBase" id="RU003939"/>
    </source>
</evidence>
<evidence type="ECO:0000256" key="6">
    <source>
        <dbReference type="ARBA" id="ARBA00023163"/>
    </source>
</evidence>
<dbReference type="NCBIfam" id="TIGR00987">
    <property type="entry name" value="himA"/>
    <property type="match status" value="1"/>
</dbReference>
<dbReference type="RefSeq" id="WP_377110050.1">
    <property type="nucleotide sequence ID" value="NZ_JBHSNA010000010.1"/>
</dbReference>
<evidence type="ECO:0000256" key="7">
    <source>
        <dbReference type="ARBA" id="ARBA00023172"/>
    </source>
</evidence>
<dbReference type="Proteomes" id="UP001596056">
    <property type="component" value="Unassembled WGS sequence"/>
</dbReference>
<evidence type="ECO:0000313" key="12">
    <source>
        <dbReference type="Proteomes" id="UP001596056"/>
    </source>
</evidence>
<protein>
    <recommendedName>
        <fullName evidence="2 8">Integration host factor subunit alpha</fullName>
        <shortName evidence="8">IHF-alpha</shortName>
    </recommendedName>
</protein>
<keyword evidence="5 8" id="KW-0238">DNA-binding</keyword>
<accession>A0ABW0SEL7</accession>
<dbReference type="Pfam" id="PF00216">
    <property type="entry name" value="Bac_DNA_binding"/>
    <property type="match status" value="1"/>
</dbReference>
<dbReference type="Gene3D" id="4.10.520.10">
    <property type="entry name" value="IHF-like DNA-binding proteins"/>
    <property type="match status" value="1"/>
</dbReference>
<dbReference type="PANTHER" id="PTHR33175">
    <property type="entry name" value="DNA-BINDING PROTEIN HU"/>
    <property type="match status" value="1"/>
</dbReference>
<evidence type="ECO:0000256" key="3">
    <source>
        <dbReference type="ARBA" id="ARBA00022845"/>
    </source>
</evidence>
<dbReference type="CDD" id="cd13835">
    <property type="entry name" value="IHF_A"/>
    <property type="match status" value="1"/>
</dbReference>
<evidence type="ECO:0000256" key="10">
    <source>
        <dbReference type="RuleBase" id="RU004485"/>
    </source>
</evidence>
<evidence type="ECO:0000313" key="11">
    <source>
        <dbReference type="EMBL" id="MFC5567079.1"/>
    </source>
</evidence>
<organism evidence="11 12">
    <name type="scientific">Rubellimicrobium aerolatum</name>
    <dbReference type="NCBI Taxonomy" id="490979"/>
    <lineage>
        <taxon>Bacteria</taxon>
        <taxon>Pseudomonadati</taxon>
        <taxon>Pseudomonadota</taxon>
        <taxon>Alphaproteobacteria</taxon>
        <taxon>Rhodobacterales</taxon>
        <taxon>Roseobacteraceae</taxon>
        <taxon>Rubellimicrobium</taxon>
    </lineage>
</organism>
<keyword evidence="12" id="KW-1185">Reference proteome</keyword>
<evidence type="ECO:0000256" key="1">
    <source>
        <dbReference type="ARBA" id="ARBA00010529"/>
    </source>
</evidence>
<comment type="similarity">
    <text evidence="1 8 9">Belongs to the bacterial histone-like protein family.</text>
</comment>
<dbReference type="PRINTS" id="PR01727">
    <property type="entry name" value="DNABINDINGHU"/>
</dbReference>
<comment type="subunit">
    <text evidence="8 10">Heterodimer of an alpha and a beta chain.</text>
</comment>
<keyword evidence="7 8" id="KW-0233">DNA recombination</keyword>
<dbReference type="SUPFAM" id="SSF47729">
    <property type="entry name" value="IHF-like DNA-binding proteins"/>
    <property type="match status" value="1"/>
</dbReference>
<evidence type="ECO:0000256" key="4">
    <source>
        <dbReference type="ARBA" id="ARBA00023015"/>
    </source>
</evidence>
<keyword evidence="4 8" id="KW-0805">Transcription regulation</keyword>
<dbReference type="SMART" id="SM00411">
    <property type="entry name" value="BHL"/>
    <property type="match status" value="1"/>
</dbReference>
<gene>
    <name evidence="8 11" type="primary">ihfA</name>
    <name evidence="8" type="synonym">himA</name>
    <name evidence="11" type="ORF">ACFPOC_11745</name>
</gene>
<keyword evidence="3 8" id="KW-0810">Translation regulation</keyword>
<dbReference type="PROSITE" id="PS00045">
    <property type="entry name" value="HISTONE_LIKE"/>
    <property type="match status" value="1"/>
</dbReference>
<dbReference type="InterPro" id="IPR020816">
    <property type="entry name" value="Histone-like_DNA-bd_CS"/>
</dbReference>
<dbReference type="PANTHER" id="PTHR33175:SF2">
    <property type="entry name" value="INTEGRATION HOST FACTOR SUBUNIT ALPHA"/>
    <property type="match status" value="1"/>
</dbReference>
<name>A0ABW0SEL7_9RHOB</name>
<dbReference type="HAMAP" id="MF_00380">
    <property type="entry name" value="IHF_alpha"/>
    <property type="match status" value="1"/>
</dbReference>
<evidence type="ECO:0000256" key="2">
    <source>
        <dbReference type="ARBA" id="ARBA00018329"/>
    </source>
</evidence>
<sequence length="103" mass="11083">MAGKALTRDDLARALTAEVGLSRTDSAALVDRVLEHISDALVRGEAVKVTGFGTFSLRDKAARVGRNPRTGEEAPITPRRVLSFRPSAEMKARVDQGHRDKGG</sequence>
<comment type="caution">
    <text evidence="11">The sequence shown here is derived from an EMBL/GenBank/DDBJ whole genome shotgun (WGS) entry which is preliminary data.</text>
</comment>
<evidence type="ECO:0000256" key="5">
    <source>
        <dbReference type="ARBA" id="ARBA00023125"/>
    </source>
</evidence>
<dbReference type="InterPro" id="IPR010992">
    <property type="entry name" value="IHF-like_DNA-bd_dom_sf"/>
</dbReference>
<proteinExistence type="inferred from homology"/>
<dbReference type="EMBL" id="JBHSNA010000010">
    <property type="protein sequence ID" value="MFC5567079.1"/>
    <property type="molecule type" value="Genomic_DNA"/>
</dbReference>
<dbReference type="InterPro" id="IPR005684">
    <property type="entry name" value="IHF_alpha"/>
</dbReference>
<keyword evidence="6 8" id="KW-0804">Transcription</keyword>
<dbReference type="NCBIfam" id="NF001401">
    <property type="entry name" value="PRK00285.1"/>
    <property type="match status" value="1"/>
</dbReference>
<comment type="function">
    <text evidence="8 10">This protein is one of the two subunits of integration host factor, a specific DNA-binding protein that functions in genetic recombination as well as in transcriptional and translational control.</text>
</comment>